<protein>
    <recommendedName>
        <fullName evidence="3">Lipoprotein</fullName>
    </recommendedName>
</protein>
<keyword evidence="1" id="KW-0732">Signal</keyword>
<feature type="chain" id="PRO_5027961676" description="Lipoprotein" evidence="1">
    <location>
        <begin position="23"/>
        <end position="215"/>
    </location>
</feature>
<accession>A0A7C3PLU5</accession>
<proteinExistence type="predicted"/>
<evidence type="ECO:0008006" key="3">
    <source>
        <dbReference type="Google" id="ProtNLM"/>
    </source>
</evidence>
<organism evidence="2">
    <name type="scientific">Oscillatoriales cyanobacterium SpSt-418</name>
    <dbReference type="NCBI Taxonomy" id="2282169"/>
    <lineage>
        <taxon>Bacteria</taxon>
        <taxon>Bacillati</taxon>
        <taxon>Cyanobacteriota</taxon>
        <taxon>Cyanophyceae</taxon>
        <taxon>Oscillatoriophycideae</taxon>
        <taxon>Oscillatoriales</taxon>
    </lineage>
</organism>
<dbReference type="EMBL" id="DSRU01000001">
    <property type="protein sequence ID" value="HFM96161.1"/>
    <property type="molecule type" value="Genomic_DNA"/>
</dbReference>
<sequence>MVRLPLKIFLTNILLFILIGCTECPTTNSPTTTPSDTTQAPPRKDLTSSVKLMTAQNPYLNSLVSKALFGVPWKEYDKYFLRQAVSKIEHQDGGLTKPDLTDGQWILSPTGQFAVAINASTGEPDNSLDIYQDPPNNKYVGRLDFCGPSCKYLGVYWISPSQFVLAQLVTDETSNEQQEEQLKLFCYNLDDQTVTTYISSRKNSVSVNNLPTFSH</sequence>
<evidence type="ECO:0000256" key="1">
    <source>
        <dbReference type="SAM" id="SignalP"/>
    </source>
</evidence>
<evidence type="ECO:0000313" key="2">
    <source>
        <dbReference type="EMBL" id="HFM96161.1"/>
    </source>
</evidence>
<feature type="signal peptide" evidence="1">
    <location>
        <begin position="1"/>
        <end position="22"/>
    </location>
</feature>
<dbReference type="AlphaFoldDB" id="A0A7C3PLU5"/>
<reference evidence="2" key="1">
    <citation type="journal article" date="2020" name="mSystems">
        <title>Genome- and Community-Level Interaction Insights into Carbon Utilization and Element Cycling Functions of Hydrothermarchaeota in Hydrothermal Sediment.</title>
        <authorList>
            <person name="Zhou Z."/>
            <person name="Liu Y."/>
            <person name="Xu W."/>
            <person name="Pan J."/>
            <person name="Luo Z.H."/>
            <person name="Li M."/>
        </authorList>
    </citation>
    <scope>NUCLEOTIDE SEQUENCE [LARGE SCALE GENOMIC DNA]</scope>
    <source>
        <strain evidence="2">SpSt-418</strain>
    </source>
</reference>
<comment type="caution">
    <text evidence="2">The sequence shown here is derived from an EMBL/GenBank/DDBJ whole genome shotgun (WGS) entry which is preliminary data.</text>
</comment>
<name>A0A7C3PLU5_9CYAN</name>
<dbReference type="PROSITE" id="PS51257">
    <property type="entry name" value="PROKAR_LIPOPROTEIN"/>
    <property type="match status" value="1"/>
</dbReference>
<gene>
    <name evidence="2" type="ORF">ENR64_00030</name>
</gene>